<dbReference type="Pfam" id="PF01624">
    <property type="entry name" value="MutS_I"/>
    <property type="match status" value="1"/>
</dbReference>
<dbReference type="InterPro" id="IPR016151">
    <property type="entry name" value="DNA_mismatch_repair_MutS_N"/>
</dbReference>
<evidence type="ECO:0000256" key="2">
    <source>
        <dbReference type="ARBA" id="ARBA00022741"/>
    </source>
</evidence>
<dbReference type="Gene3D" id="3.40.50.300">
    <property type="entry name" value="P-loop containing nucleotide triphosphate hydrolases"/>
    <property type="match status" value="1"/>
</dbReference>
<dbReference type="Pfam" id="PF05192">
    <property type="entry name" value="MutS_III"/>
    <property type="match status" value="1"/>
</dbReference>
<dbReference type="GO" id="GO:0006298">
    <property type="term" value="P:mismatch repair"/>
    <property type="evidence" value="ECO:0007669"/>
    <property type="project" value="InterPro"/>
</dbReference>
<dbReference type="PIRSF" id="PIRSF037677">
    <property type="entry name" value="DNA_mis_repair_Msh6"/>
    <property type="match status" value="1"/>
</dbReference>
<dbReference type="SUPFAM" id="SSF55271">
    <property type="entry name" value="DNA repair protein MutS, domain I"/>
    <property type="match status" value="1"/>
</dbReference>
<evidence type="ECO:0000313" key="8">
    <source>
        <dbReference type="EMBL" id="QHT21736.1"/>
    </source>
</evidence>
<keyword evidence="4" id="KW-0067">ATP-binding</keyword>
<dbReference type="SUPFAM" id="SSF52540">
    <property type="entry name" value="P-loop containing nucleoside triphosphate hydrolases"/>
    <property type="match status" value="1"/>
</dbReference>
<dbReference type="InterPro" id="IPR007696">
    <property type="entry name" value="DNA_mismatch_repair_MutS_core"/>
</dbReference>
<dbReference type="InterPro" id="IPR017261">
    <property type="entry name" value="DNA_mismatch_repair_MutS/MSH"/>
</dbReference>
<dbReference type="InterPro" id="IPR036187">
    <property type="entry name" value="DNA_mismatch_repair_MutS_sf"/>
</dbReference>
<evidence type="ECO:0000256" key="4">
    <source>
        <dbReference type="ARBA" id="ARBA00022840"/>
    </source>
</evidence>
<dbReference type="GO" id="GO:0005524">
    <property type="term" value="F:ATP binding"/>
    <property type="evidence" value="ECO:0007669"/>
    <property type="project" value="UniProtKB-KW"/>
</dbReference>
<dbReference type="InterPro" id="IPR027417">
    <property type="entry name" value="P-loop_NTPase"/>
</dbReference>
<dbReference type="EMBL" id="MN739696">
    <property type="protein sequence ID" value="QHT21736.1"/>
    <property type="molecule type" value="Genomic_DNA"/>
</dbReference>
<dbReference type="PROSITE" id="PS00486">
    <property type="entry name" value="DNA_MISMATCH_REPAIR_2"/>
    <property type="match status" value="1"/>
</dbReference>
<evidence type="ECO:0000259" key="7">
    <source>
        <dbReference type="PROSITE" id="PS00486"/>
    </source>
</evidence>
<reference evidence="8" key="1">
    <citation type="journal article" date="2020" name="Nature">
        <title>Giant virus diversity and host interactions through global metagenomics.</title>
        <authorList>
            <person name="Schulz F."/>
            <person name="Roux S."/>
            <person name="Paez-Espino D."/>
            <person name="Jungbluth S."/>
            <person name="Walsh D.A."/>
            <person name="Denef V.J."/>
            <person name="McMahon K.D."/>
            <person name="Konstantinidis K.T."/>
            <person name="Eloe-Fadrosh E.A."/>
            <person name="Kyrpides N.C."/>
            <person name="Woyke T."/>
        </authorList>
    </citation>
    <scope>NUCLEOTIDE SEQUENCE</scope>
    <source>
        <strain evidence="8">GVMAG-M-3300023179-103</strain>
    </source>
</reference>
<organism evidence="8">
    <name type="scientific">viral metagenome</name>
    <dbReference type="NCBI Taxonomy" id="1070528"/>
    <lineage>
        <taxon>unclassified sequences</taxon>
        <taxon>metagenomes</taxon>
        <taxon>organismal metagenomes</taxon>
    </lineage>
</organism>
<evidence type="ECO:0000256" key="5">
    <source>
        <dbReference type="ARBA" id="ARBA00023125"/>
    </source>
</evidence>
<dbReference type="GO" id="GO:0030983">
    <property type="term" value="F:mismatched DNA binding"/>
    <property type="evidence" value="ECO:0007669"/>
    <property type="project" value="InterPro"/>
</dbReference>
<keyword evidence="3" id="KW-0227">DNA damage</keyword>
<evidence type="ECO:0000256" key="3">
    <source>
        <dbReference type="ARBA" id="ARBA00022763"/>
    </source>
</evidence>
<name>A0A6C0DXS9_9ZZZZ</name>
<feature type="domain" description="DNA mismatch repair proteins mutS family" evidence="7">
    <location>
        <begin position="763"/>
        <end position="779"/>
    </location>
</feature>
<keyword evidence="2" id="KW-0547">Nucleotide-binding</keyword>
<dbReference type="PANTHER" id="PTHR11361:SF34">
    <property type="entry name" value="DNA MISMATCH REPAIR PROTEIN MSH1, MITOCHONDRIAL"/>
    <property type="match status" value="1"/>
</dbReference>
<dbReference type="AlphaFoldDB" id="A0A6C0DXS9"/>
<protein>
    <recommendedName>
        <fullName evidence="7">DNA mismatch repair proteins mutS family domain-containing protein</fullName>
    </recommendedName>
</protein>
<dbReference type="InterPro" id="IPR045076">
    <property type="entry name" value="MutS"/>
</dbReference>
<dbReference type="SUPFAM" id="SSF48334">
    <property type="entry name" value="DNA repair protein MutS, domain III"/>
    <property type="match status" value="1"/>
</dbReference>
<accession>A0A6C0DXS9</accession>
<comment type="similarity">
    <text evidence="1">Belongs to the DNA mismatch repair MutS family.</text>
</comment>
<dbReference type="Pfam" id="PF00488">
    <property type="entry name" value="MutS_V"/>
    <property type="match status" value="1"/>
</dbReference>
<dbReference type="Gene3D" id="1.10.1420.10">
    <property type="match status" value="2"/>
</dbReference>
<dbReference type="InterPro" id="IPR000432">
    <property type="entry name" value="DNA_mismatch_repair_MutS_C"/>
</dbReference>
<sequence length="974" mass="112931">MSKHNKLISEIYMDYHDTYKKKFGNKSLILMQVGSFYEAYALENRGANLETLEEITDCRVSHKGKDKSIINYSNPKMWGFPMVATTKYVGILIENGYTLVMIDQINDNSKNEKQKIERKVVAIHTPSTYISENYKPSSNFICAIFFEEIIQKNGSIIIFIGMSAIDVSTGEVYIHETKTFDDDEKFGLDETVRFVDSLNPKEIIIYTENLKKLSEKQIHVYLDLDNKFHQFKEIIKTHHTIIYQKKLLEKVYSDNTNMTDIIDTLNLGEYTYARKTLVCLLTHVSECFDDLIKGLSQPIFFLNNNNLILGNSAITQLNIISEKNNLNNNIKFHSLVDVINKAETNMGKRYIKHIITSPFVEPEKLNNIYNIVDIFRKNKYFETITPHLKNICDISRLYRQISLNILKPINLTEFISSFQEVISLFDKLKSNSELTKHIKTSHIRQDIRNLNEFMGKYINIEKIKIYNFTEIKENIFNKNIYPELDELQDDINNNHILMEEVLEQLDEIINDQKYEGKKAIVIKHNKQDGHYFLLTTKRYELLKSKVNQIIIKNKVINISDFGIKQISGSTKMTLPFLKNKTENIEELLEKLVSLTKEKYYLFLQEIVDKYESSIKSSIEIITQIDYYNTIAKVSQMYNYIRPIISQTKTSHIKARNLRHAIVERIITHEYIPHDVDIGNDNLKGMLIYGLNSSGKSVLMKAIGISIIMAQSGFYVPSSEFIYYPYNALYTRITGNDNLFRGLSSFSLEIVELNAILKRSNKNTLVIGDEVCRGTEHISGNAIVASSLLRLSKLESTFIFATHLHELMTIDEIKNNKLIKAYHLEVSHDEATDSLIYDRKLKEGTGEKIYGITVAKYIIKDSDFINKALEIKNILIDRDEPLLTKKSKYNTKLLMDECSVCHKKNTSKGKQHETHHINYQSNCDDNDFVKDKQHIKKNDIFNLTVLCSDCHDRLHNGEFKIKQKVLTTNGEKLLY</sequence>
<proteinExistence type="inferred from homology"/>
<dbReference type="SMART" id="SM00534">
    <property type="entry name" value="MUTSac"/>
    <property type="match status" value="1"/>
</dbReference>
<dbReference type="SMART" id="SM00533">
    <property type="entry name" value="MUTSd"/>
    <property type="match status" value="1"/>
</dbReference>
<dbReference type="SUPFAM" id="SSF53150">
    <property type="entry name" value="DNA repair protein MutS, domain II"/>
    <property type="match status" value="1"/>
</dbReference>
<dbReference type="Gene3D" id="3.40.1170.10">
    <property type="entry name" value="DNA repair protein MutS, domain I"/>
    <property type="match status" value="1"/>
</dbReference>
<keyword evidence="6" id="KW-0234">DNA repair</keyword>
<dbReference type="InterPro" id="IPR036678">
    <property type="entry name" value="MutS_con_dom_sf"/>
</dbReference>
<evidence type="ECO:0000256" key="1">
    <source>
        <dbReference type="ARBA" id="ARBA00006271"/>
    </source>
</evidence>
<dbReference type="GO" id="GO:0140664">
    <property type="term" value="F:ATP-dependent DNA damage sensor activity"/>
    <property type="evidence" value="ECO:0007669"/>
    <property type="project" value="InterPro"/>
</dbReference>
<keyword evidence="5" id="KW-0238">DNA-binding</keyword>
<evidence type="ECO:0000256" key="6">
    <source>
        <dbReference type="ARBA" id="ARBA00023204"/>
    </source>
</evidence>
<dbReference type="PANTHER" id="PTHR11361">
    <property type="entry name" value="DNA MISMATCH REPAIR PROTEIN MUTS FAMILY MEMBER"/>
    <property type="match status" value="1"/>
</dbReference>
<dbReference type="InterPro" id="IPR007695">
    <property type="entry name" value="DNA_mismatch_repair_MutS-lik_N"/>
</dbReference>